<dbReference type="SUPFAM" id="SSF54695">
    <property type="entry name" value="POZ domain"/>
    <property type="match status" value="1"/>
</dbReference>
<comment type="caution">
    <text evidence="3">The sequence shown here is derived from an EMBL/GenBank/DDBJ whole genome shotgun (WGS) entry which is preliminary data.</text>
</comment>
<proteinExistence type="predicted"/>
<organism evidence="3 4">
    <name type="scientific">Botryosphaeria dothidea</name>
    <dbReference type="NCBI Taxonomy" id="55169"/>
    <lineage>
        <taxon>Eukaryota</taxon>
        <taxon>Fungi</taxon>
        <taxon>Dikarya</taxon>
        <taxon>Ascomycota</taxon>
        <taxon>Pezizomycotina</taxon>
        <taxon>Dothideomycetes</taxon>
        <taxon>Dothideomycetes incertae sedis</taxon>
        <taxon>Botryosphaeriales</taxon>
        <taxon>Botryosphaeriaceae</taxon>
        <taxon>Botryosphaeria</taxon>
    </lineage>
</organism>
<gene>
    <name evidence="3" type="ORF">GTA08_BOTSDO05384</name>
</gene>
<reference evidence="3" key="1">
    <citation type="submission" date="2020-04" db="EMBL/GenBank/DDBJ databases">
        <title>Genome Assembly and Annotation of Botryosphaeria dothidea sdau 11-99, a Latent Pathogen of Apple Fruit Ring Rot in China.</title>
        <authorList>
            <person name="Yu C."/>
            <person name="Diao Y."/>
            <person name="Lu Q."/>
            <person name="Zhao J."/>
            <person name="Cui S."/>
            <person name="Peng C."/>
            <person name="He B."/>
            <person name="Liu H."/>
        </authorList>
    </citation>
    <scope>NUCLEOTIDE SEQUENCE [LARGE SCALE GENOMIC DNA]</scope>
    <source>
        <strain evidence="3">Sdau11-99</strain>
    </source>
</reference>
<evidence type="ECO:0000259" key="2">
    <source>
        <dbReference type="PROSITE" id="PS50097"/>
    </source>
</evidence>
<dbReference type="InterPro" id="IPR011333">
    <property type="entry name" value="SKP1/BTB/POZ_sf"/>
</dbReference>
<accession>A0A8H4N4E7</accession>
<dbReference type="EMBL" id="WWBZ02000033">
    <property type="protein sequence ID" value="KAF4306793.1"/>
    <property type="molecule type" value="Genomic_DNA"/>
</dbReference>
<keyword evidence="4" id="KW-1185">Reference proteome</keyword>
<name>A0A8H4N4E7_9PEZI</name>
<protein>
    <recommendedName>
        <fullName evidence="2">BTB domain-containing protein</fullName>
    </recommendedName>
</protein>
<dbReference type="Proteomes" id="UP000572817">
    <property type="component" value="Unassembled WGS sequence"/>
</dbReference>
<evidence type="ECO:0000313" key="4">
    <source>
        <dbReference type="Proteomes" id="UP000572817"/>
    </source>
</evidence>
<evidence type="ECO:0000256" key="1">
    <source>
        <dbReference type="SAM" id="MobiDB-lite"/>
    </source>
</evidence>
<dbReference type="Gene3D" id="3.30.710.10">
    <property type="entry name" value="Potassium Channel Kv1.1, Chain A"/>
    <property type="match status" value="1"/>
</dbReference>
<feature type="compositionally biased region" description="Polar residues" evidence="1">
    <location>
        <begin position="122"/>
        <end position="131"/>
    </location>
</feature>
<dbReference type="InterPro" id="IPR000210">
    <property type="entry name" value="BTB/POZ_dom"/>
</dbReference>
<dbReference type="OrthoDB" id="1022638at2759"/>
<dbReference type="AlphaFoldDB" id="A0A8H4N4E7"/>
<sequence length="235" mass="26201">MAAPAAKLLLSPTIVVEVRLPPSEFIVHEALITNQSGFFRGAMRGYFKESKERKVSLSEDDPDLFLRLVCWLYTGQVDARNGSVITVDEEVEEAPDDDQELDGPNHSEGEDDDNLSLGSRAPSPSSENNELPNRGANTLFRLWILADKLCMPKLQNAVAHKIVDVTSSGLTHRQTFPDSETTNFVYDNTLETSPLRSLDIGTMLLTCGELKVDDWIDELSVEVLQDLSWSAITYW</sequence>
<dbReference type="PANTHER" id="PTHR47843:SF2">
    <property type="entry name" value="BTB DOMAIN-CONTAINING PROTEIN"/>
    <property type="match status" value="1"/>
</dbReference>
<dbReference type="PROSITE" id="PS50097">
    <property type="entry name" value="BTB"/>
    <property type="match status" value="1"/>
</dbReference>
<feature type="region of interest" description="Disordered" evidence="1">
    <location>
        <begin position="91"/>
        <end position="132"/>
    </location>
</feature>
<evidence type="ECO:0000313" key="3">
    <source>
        <dbReference type="EMBL" id="KAF4306793.1"/>
    </source>
</evidence>
<feature type="compositionally biased region" description="Acidic residues" evidence="1">
    <location>
        <begin position="91"/>
        <end position="101"/>
    </location>
</feature>
<feature type="domain" description="BTB" evidence="2">
    <location>
        <begin position="12"/>
        <end position="81"/>
    </location>
</feature>
<dbReference type="PANTHER" id="PTHR47843">
    <property type="entry name" value="BTB DOMAIN-CONTAINING PROTEIN-RELATED"/>
    <property type="match status" value="1"/>
</dbReference>